<dbReference type="EMBL" id="AFWV01000013">
    <property type="protein sequence ID" value="EGV16858.1"/>
    <property type="molecule type" value="Genomic_DNA"/>
</dbReference>
<dbReference type="RefSeq" id="WP_007194559.1">
    <property type="nucleotide sequence ID" value="NZ_AFWV01000013.1"/>
</dbReference>
<organism evidence="2 3">
    <name type="scientific">Thiocapsa marina 5811</name>
    <dbReference type="NCBI Taxonomy" id="768671"/>
    <lineage>
        <taxon>Bacteria</taxon>
        <taxon>Pseudomonadati</taxon>
        <taxon>Pseudomonadota</taxon>
        <taxon>Gammaproteobacteria</taxon>
        <taxon>Chromatiales</taxon>
        <taxon>Chromatiaceae</taxon>
        <taxon>Thiocapsa</taxon>
    </lineage>
</organism>
<dbReference type="Proteomes" id="UP000005459">
    <property type="component" value="Unassembled WGS sequence"/>
</dbReference>
<gene>
    <name evidence="2" type="ORF">ThimaDRAFT_3687</name>
</gene>
<evidence type="ECO:0000256" key="1">
    <source>
        <dbReference type="SAM" id="Phobius"/>
    </source>
</evidence>
<feature type="transmembrane region" description="Helical" evidence="1">
    <location>
        <begin position="6"/>
        <end position="26"/>
    </location>
</feature>
<keyword evidence="1" id="KW-0472">Membrane</keyword>
<keyword evidence="1" id="KW-1133">Transmembrane helix</keyword>
<evidence type="ECO:0000313" key="3">
    <source>
        <dbReference type="Proteomes" id="UP000005459"/>
    </source>
</evidence>
<sequence>MTYTYQLFGAMTGWSFFYGCMLGMASPATYIRRQARIDPVGSDDAVAIVTADVIL</sequence>
<accession>F9UFI4</accession>
<proteinExistence type="predicted"/>
<reference evidence="2 3" key="1">
    <citation type="submission" date="2011-06" db="EMBL/GenBank/DDBJ databases">
        <title>The draft genome of Thiocapsa marina 5811.</title>
        <authorList>
            <consortium name="US DOE Joint Genome Institute (JGI-PGF)"/>
            <person name="Lucas S."/>
            <person name="Han J."/>
            <person name="Cheng J.-F."/>
            <person name="Goodwin L."/>
            <person name="Pitluck S."/>
            <person name="Peters L."/>
            <person name="Land M.L."/>
            <person name="Hauser L."/>
            <person name="Vogl K."/>
            <person name="Liu Z."/>
            <person name="Imhoff J."/>
            <person name="Thiel V."/>
            <person name="Frigaard N.-U."/>
            <person name="Bryant D."/>
            <person name="Woyke T.J."/>
        </authorList>
    </citation>
    <scope>NUCLEOTIDE SEQUENCE [LARGE SCALE GENOMIC DNA]</scope>
    <source>
        <strain evidence="2 3">5811</strain>
    </source>
</reference>
<name>F9UFI4_9GAMM</name>
<dbReference type="OrthoDB" id="9991231at2"/>
<keyword evidence="1" id="KW-0812">Transmembrane</keyword>
<keyword evidence="3" id="KW-1185">Reference proteome</keyword>
<dbReference type="AlphaFoldDB" id="F9UFI4"/>
<protein>
    <submittedName>
        <fullName evidence="2">Uncharacterized protein</fullName>
    </submittedName>
</protein>
<evidence type="ECO:0000313" key="2">
    <source>
        <dbReference type="EMBL" id="EGV16858.1"/>
    </source>
</evidence>